<evidence type="ECO:0000313" key="1">
    <source>
        <dbReference type="EMBL" id="CAB4892437.1"/>
    </source>
</evidence>
<gene>
    <name evidence="1" type="ORF">UFOPK3516_00484</name>
</gene>
<name>A0A6J7FAF3_9ZZZZ</name>
<proteinExistence type="predicted"/>
<dbReference type="AlphaFoldDB" id="A0A6J7FAF3"/>
<accession>A0A6J7FAF3</accession>
<organism evidence="1">
    <name type="scientific">freshwater metagenome</name>
    <dbReference type="NCBI Taxonomy" id="449393"/>
    <lineage>
        <taxon>unclassified sequences</taxon>
        <taxon>metagenomes</taxon>
        <taxon>ecological metagenomes</taxon>
    </lineage>
</organism>
<sequence>MIEGLARSKALAEVGRLAAQFLIGQRRKIFFERIDRTRQALELAKGAALAHAQDKIKN</sequence>
<dbReference type="EMBL" id="CAFBMB010000023">
    <property type="protein sequence ID" value="CAB4892437.1"/>
    <property type="molecule type" value="Genomic_DNA"/>
</dbReference>
<protein>
    <submittedName>
        <fullName evidence="1">Unannotated protein</fullName>
    </submittedName>
</protein>
<reference evidence="1" key="1">
    <citation type="submission" date="2020-05" db="EMBL/GenBank/DDBJ databases">
        <authorList>
            <person name="Chiriac C."/>
            <person name="Salcher M."/>
            <person name="Ghai R."/>
            <person name="Kavagutti S V."/>
        </authorList>
    </citation>
    <scope>NUCLEOTIDE SEQUENCE</scope>
</reference>